<reference evidence="2 3" key="1">
    <citation type="submission" date="2017-12" db="EMBL/GenBank/DDBJ databases">
        <title>Sequencing, de novo assembly and annotation of complete genome of a new Thraustochytrid species, strain FCC1311.</title>
        <authorList>
            <person name="Sedici K."/>
            <person name="Godart F."/>
            <person name="Aiese Cigliano R."/>
            <person name="Sanseverino W."/>
            <person name="Barakat M."/>
            <person name="Ortet P."/>
            <person name="Marechal E."/>
            <person name="Cagnac O."/>
            <person name="Amato A."/>
        </authorList>
    </citation>
    <scope>NUCLEOTIDE SEQUENCE [LARGE SCALE GENOMIC DNA]</scope>
</reference>
<evidence type="ECO:0000313" key="2">
    <source>
        <dbReference type="EMBL" id="GBG31424.1"/>
    </source>
</evidence>
<comment type="caution">
    <text evidence="2">The sequence shown here is derived from an EMBL/GenBank/DDBJ whole genome shotgun (WGS) entry which is preliminary data.</text>
</comment>
<dbReference type="InParanoid" id="A0A2R5GU55"/>
<name>A0A2R5GU55_9STRA</name>
<evidence type="ECO:0000256" key="1">
    <source>
        <dbReference type="SAM" id="MobiDB-lite"/>
    </source>
</evidence>
<feature type="region of interest" description="Disordered" evidence="1">
    <location>
        <begin position="337"/>
        <end position="367"/>
    </location>
</feature>
<accession>A0A2R5GU55</accession>
<dbReference type="EMBL" id="BEYU01000097">
    <property type="protein sequence ID" value="GBG31424.1"/>
    <property type="molecule type" value="Genomic_DNA"/>
</dbReference>
<keyword evidence="3" id="KW-1185">Reference proteome</keyword>
<organism evidence="2 3">
    <name type="scientific">Hondaea fermentalgiana</name>
    <dbReference type="NCBI Taxonomy" id="2315210"/>
    <lineage>
        <taxon>Eukaryota</taxon>
        <taxon>Sar</taxon>
        <taxon>Stramenopiles</taxon>
        <taxon>Bigyra</taxon>
        <taxon>Labyrinthulomycetes</taxon>
        <taxon>Thraustochytrida</taxon>
        <taxon>Thraustochytriidae</taxon>
        <taxon>Hondaea</taxon>
    </lineage>
</organism>
<evidence type="ECO:0000313" key="3">
    <source>
        <dbReference type="Proteomes" id="UP000241890"/>
    </source>
</evidence>
<proteinExistence type="predicted"/>
<dbReference type="Proteomes" id="UP000241890">
    <property type="component" value="Unassembled WGS sequence"/>
</dbReference>
<gene>
    <name evidence="2" type="ORF">FCC1311_076482</name>
</gene>
<sequence>MMDDVAVAEEKKQRAALLREITKTGGQTPRTLARMRSELATGLLDTGVLHPRLGQLLGEFMQRKNLDLLLCRIADDFATKSRYGTPARTMESDARLLHHRKRYAHTPRRWQLPVADPHEALHDVLLPYYQFPLIDVSVKGQFLLCGFWRTMLALNGAYWAFSHTLRKACLRDLRVRGDEVLRVLSSKANAFASPVLVIEAASDPLIRVHAPSELCMQCDAFFPSKLQSRCERCGTARVILEPKRRDRASPRGNPDEESQRSIAWPAQRASRLQDLHASFFRHLEGSQDRLLRRWLEVSPERFMLATPEAVRDHLDHESEWWAATQSSVAQDLAACAGAPRQRAPLEPRAGAPQGSSGSRAKRDTPAADVFVGHAISVPAAAAGLSSPP</sequence>
<dbReference type="AlphaFoldDB" id="A0A2R5GU55"/>
<protein>
    <submittedName>
        <fullName evidence="2">Uncharacterized protein</fullName>
    </submittedName>
</protein>